<dbReference type="EMBL" id="FWZT01000016">
    <property type="protein sequence ID" value="SMF53220.1"/>
    <property type="molecule type" value="Genomic_DNA"/>
</dbReference>
<dbReference type="SUPFAM" id="SSF160631">
    <property type="entry name" value="SMI1/KNR4-like"/>
    <property type="match status" value="1"/>
</dbReference>
<dbReference type="OrthoDB" id="7375812at2"/>
<sequence>MYFNDNELKNLLDRMKQLDWELEFSPIGASEATITEAESSLRVSFPQSYKEFLSKYGLFAANGNIIAGIWRDLNSPSASNVVTLTEAFRISNLVHDVKKNFVVLSFDGDWYEGLDTSRSVNEGDSSYHCI</sequence>
<proteinExistence type="predicted"/>
<protein>
    <submittedName>
        <fullName evidence="1">SMI1-KNR4 cell-wall</fullName>
    </submittedName>
</protein>
<dbReference type="InterPro" id="IPR037883">
    <property type="entry name" value="Knr4/Smi1-like_sf"/>
</dbReference>
<reference evidence="2" key="1">
    <citation type="submission" date="2017-04" db="EMBL/GenBank/DDBJ databases">
        <authorList>
            <person name="Varghese N."/>
            <person name="Submissions S."/>
        </authorList>
    </citation>
    <scope>NUCLEOTIDE SEQUENCE [LARGE SCALE GENOMIC DNA]</scope>
    <source>
        <strain evidence="2">RKEM611</strain>
    </source>
</reference>
<evidence type="ECO:0000313" key="1">
    <source>
        <dbReference type="EMBL" id="SMF53220.1"/>
    </source>
</evidence>
<dbReference type="AlphaFoldDB" id="A0A1Y6C9T6"/>
<dbReference type="Proteomes" id="UP000192907">
    <property type="component" value="Unassembled WGS sequence"/>
</dbReference>
<dbReference type="Pfam" id="PF14567">
    <property type="entry name" value="SUKH_5"/>
    <property type="match status" value="1"/>
</dbReference>
<evidence type="ECO:0000313" key="2">
    <source>
        <dbReference type="Proteomes" id="UP000192907"/>
    </source>
</evidence>
<dbReference type="RefSeq" id="WP_132321704.1">
    <property type="nucleotide sequence ID" value="NZ_FWZT01000016.1"/>
</dbReference>
<keyword evidence="2" id="KW-1185">Reference proteome</keyword>
<accession>A0A1Y6C9T6</accession>
<organism evidence="1 2">
    <name type="scientific">Pseudobacteriovorax antillogorgiicola</name>
    <dbReference type="NCBI Taxonomy" id="1513793"/>
    <lineage>
        <taxon>Bacteria</taxon>
        <taxon>Pseudomonadati</taxon>
        <taxon>Bdellovibrionota</taxon>
        <taxon>Oligoflexia</taxon>
        <taxon>Oligoflexales</taxon>
        <taxon>Pseudobacteriovoracaceae</taxon>
        <taxon>Pseudobacteriovorax</taxon>
    </lineage>
</organism>
<name>A0A1Y6C9T6_9BACT</name>
<dbReference type="Gene3D" id="3.40.1580.10">
    <property type="entry name" value="SMI1/KNR4-like"/>
    <property type="match status" value="1"/>
</dbReference>
<gene>
    <name evidence="1" type="ORF">SAMN06296036_116108</name>
</gene>